<dbReference type="InterPro" id="IPR057382">
    <property type="entry name" value="TseH"/>
</dbReference>
<dbReference type="Proteomes" id="UP000616201">
    <property type="component" value="Unassembled WGS sequence"/>
</dbReference>
<name>A0A928YS91_9SPHI</name>
<evidence type="ECO:0000259" key="2">
    <source>
        <dbReference type="Pfam" id="PF25218"/>
    </source>
</evidence>
<proteinExistence type="predicted"/>
<comment type="caution">
    <text evidence="3">The sequence shown here is derived from an EMBL/GenBank/DDBJ whole genome shotgun (WGS) entry which is preliminary data.</text>
</comment>
<sequence>MDKNNYTYNDFAFILTWPDATIRGDEKWMMFFKKIGFVKNLNFKVGHTGIVLVNHLSGELLFYDFGRYITPRGYGRARSKDSDPRLEIAVKAKIDDNAISNVEEIVAHFEDLKGAMYGEGQLFFSIATNLNFAIAKSYCDGWVVRGTYPYGAVAKNNNNCSRFITRTLMYASKKYHHLHGINFPETFKASPISNVVNAVDNRMIYSYSPEQGLKYFRMSRWQSFGFLLKQVSDNVIQRKSDLLPNDLIIGAMNFSSKPENITGNATYLGGVGDGAWYVWKLVKNSLIEISRYTSSGQLEYTVLGKPAQHLDFDLPFEITYDSNLLFTHVMQNDKKIKINHLEQATDIQNPQKEFAEMYA</sequence>
<dbReference type="RefSeq" id="WP_196934172.1">
    <property type="nucleotide sequence ID" value="NZ_MU158697.1"/>
</dbReference>
<gene>
    <name evidence="3" type="ORF">C4F49_10085</name>
</gene>
<evidence type="ECO:0000313" key="3">
    <source>
        <dbReference type="EMBL" id="MBE8714028.1"/>
    </source>
</evidence>
<feature type="domain" description="DUF6695" evidence="1">
    <location>
        <begin position="265"/>
        <end position="340"/>
    </location>
</feature>
<reference evidence="3" key="1">
    <citation type="submission" date="2018-02" db="EMBL/GenBank/DDBJ databases">
        <authorList>
            <person name="Vasarhelyi B.M."/>
            <person name="Deshmukh S."/>
            <person name="Balint B."/>
            <person name="Kukolya J."/>
        </authorList>
    </citation>
    <scope>NUCLEOTIDE SEQUENCE</scope>
    <source>
        <strain evidence="3">KB22</strain>
    </source>
</reference>
<accession>A0A928YS91</accession>
<dbReference type="EMBL" id="PRDK01000005">
    <property type="protein sequence ID" value="MBE8714028.1"/>
    <property type="molecule type" value="Genomic_DNA"/>
</dbReference>
<organism evidence="3 4">
    <name type="scientific">Sphingobacterium hungaricum</name>
    <dbReference type="NCBI Taxonomy" id="2082723"/>
    <lineage>
        <taxon>Bacteria</taxon>
        <taxon>Pseudomonadati</taxon>
        <taxon>Bacteroidota</taxon>
        <taxon>Sphingobacteriia</taxon>
        <taxon>Sphingobacteriales</taxon>
        <taxon>Sphingobacteriaceae</taxon>
        <taxon>Sphingobacterium</taxon>
    </lineage>
</organism>
<dbReference type="AlphaFoldDB" id="A0A928YS91"/>
<keyword evidence="4" id="KW-1185">Reference proteome</keyword>
<dbReference type="Pfam" id="PF25218">
    <property type="entry name" value="TseH"/>
    <property type="match status" value="1"/>
</dbReference>
<feature type="domain" description="Type VI secretion system effector TseH-like" evidence="2">
    <location>
        <begin position="13"/>
        <end position="176"/>
    </location>
</feature>
<protein>
    <submittedName>
        <fullName evidence="3">Uncharacterized protein</fullName>
    </submittedName>
</protein>
<dbReference type="Pfam" id="PF20405">
    <property type="entry name" value="DUF6695"/>
    <property type="match status" value="1"/>
</dbReference>
<evidence type="ECO:0000259" key="1">
    <source>
        <dbReference type="Pfam" id="PF20405"/>
    </source>
</evidence>
<dbReference type="InterPro" id="IPR046517">
    <property type="entry name" value="DUF6695"/>
</dbReference>
<evidence type="ECO:0000313" key="4">
    <source>
        <dbReference type="Proteomes" id="UP000616201"/>
    </source>
</evidence>